<evidence type="ECO:0000259" key="1">
    <source>
        <dbReference type="Pfam" id="PF08242"/>
    </source>
</evidence>
<name>A0A371JZD8_9GAMM</name>
<dbReference type="GO" id="GO:0032259">
    <property type="term" value="P:methylation"/>
    <property type="evidence" value="ECO:0007669"/>
    <property type="project" value="UniProtKB-KW"/>
</dbReference>
<sequence length="213" mass="23190">MRIGPVLRACMPARLERAAANAYRAIFVDLDRVADALAGALPADASVLDIGGGDGELLNRLFARRPDLRVTMVDVAASVGRFLRPDAAERVTRIPATTIQDHLSGLSRKYDAAIVVDVMHHVALDQREDFLRAVMDALRPSAPLLIKDVEPGHYRATLGYLADKYISGDRGVVLVASAQLAELLRRVSPDTDATEIGLLARDRPNYLMRVSVP</sequence>
<dbReference type="SUPFAM" id="SSF53335">
    <property type="entry name" value="S-adenosyl-L-methionine-dependent methyltransferases"/>
    <property type="match status" value="1"/>
</dbReference>
<accession>A0A371JZD8</accession>
<reference evidence="2 3" key="1">
    <citation type="submission" date="2018-08" db="EMBL/GenBank/DDBJ databases">
        <title>Lysobacter sp. zong2l5, whole genome shotgun sequence.</title>
        <authorList>
            <person name="Zhang X."/>
            <person name="Feng G."/>
            <person name="Zhu H."/>
        </authorList>
    </citation>
    <scope>NUCLEOTIDE SEQUENCE [LARGE SCALE GENOMIC DNA]</scope>
    <source>
        <strain evidence="3">zong2l5</strain>
    </source>
</reference>
<dbReference type="EMBL" id="QTSU01000002">
    <property type="protein sequence ID" value="RDZ27026.1"/>
    <property type="molecule type" value="Genomic_DNA"/>
</dbReference>
<dbReference type="RefSeq" id="WP_115859403.1">
    <property type="nucleotide sequence ID" value="NZ_QTSU01000002.1"/>
</dbReference>
<dbReference type="Pfam" id="PF08242">
    <property type="entry name" value="Methyltransf_12"/>
    <property type="match status" value="1"/>
</dbReference>
<keyword evidence="2" id="KW-0808">Transferase</keyword>
<evidence type="ECO:0000313" key="3">
    <source>
        <dbReference type="Proteomes" id="UP000264492"/>
    </source>
</evidence>
<evidence type="ECO:0000313" key="2">
    <source>
        <dbReference type="EMBL" id="RDZ27026.1"/>
    </source>
</evidence>
<dbReference type="OrthoDB" id="8093725at2"/>
<dbReference type="InterPro" id="IPR013217">
    <property type="entry name" value="Methyltransf_12"/>
</dbReference>
<dbReference type="Proteomes" id="UP000264492">
    <property type="component" value="Unassembled WGS sequence"/>
</dbReference>
<dbReference type="AlphaFoldDB" id="A0A371JZD8"/>
<dbReference type="GO" id="GO:0008168">
    <property type="term" value="F:methyltransferase activity"/>
    <property type="evidence" value="ECO:0007669"/>
    <property type="project" value="UniProtKB-KW"/>
</dbReference>
<organism evidence="2 3">
    <name type="scientific">Lysobacter silvisoli</name>
    <dbReference type="NCBI Taxonomy" id="2293254"/>
    <lineage>
        <taxon>Bacteria</taxon>
        <taxon>Pseudomonadati</taxon>
        <taxon>Pseudomonadota</taxon>
        <taxon>Gammaproteobacteria</taxon>
        <taxon>Lysobacterales</taxon>
        <taxon>Lysobacteraceae</taxon>
        <taxon>Lysobacter</taxon>
    </lineage>
</organism>
<keyword evidence="2" id="KW-0489">Methyltransferase</keyword>
<proteinExistence type="predicted"/>
<protein>
    <submittedName>
        <fullName evidence="2">Class I SAM-dependent methyltransferase</fullName>
    </submittedName>
</protein>
<gene>
    <name evidence="2" type="ORF">DX914_12195</name>
</gene>
<dbReference type="InterPro" id="IPR029063">
    <property type="entry name" value="SAM-dependent_MTases_sf"/>
</dbReference>
<dbReference type="CDD" id="cd02440">
    <property type="entry name" value="AdoMet_MTases"/>
    <property type="match status" value="1"/>
</dbReference>
<keyword evidence="3" id="KW-1185">Reference proteome</keyword>
<comment type="caution">
    <text evidence="2">The sequence shown here is derived from an EMBL/GenBank/DDBJ whole genome shotgun (WGS) entry which is preliminary data.</text>
</comment>
<feature type="domain" description="Methyltransferase type 12" evidence="1">
    <location>
        <begin position="48"/>
        <end position="142"/>
    </location>
</feature>
<dbReference type="Gene3D" id="3.40.50.150">
    <property type="entry name" value="Vaccinia Virus protein VP39"/>
    <property type="match status" value="1"/>
</dbReference>